<keyword evidence="2" id="KW-1185">Reference proteome</keyword>
<proteinExistence type="predicted"/>
<gene>
    <name evidence="1" type="ordered locus">Snov_0787</name>
</gene>
<evidence type="ECO:0000313" key="2">
    <source>
        <dbReference type="Proteomes" id="UP000006633"/>
    </source>
</evidence>
<protein>
    <submittedName>
        <fullName evidence="1">Uncharacterized protein</fullName>
    </submittedName>
</protein>
<reference evidence="1 2" key="1">
    <citation type="journal article" date="2012" name="Stand. Genomic Sci.">
        <title>Complete genome sequence of the facultatively chemolithoautotrophic and methylotrophic alpha Proteobacterium Starkeya novella type strain (ATCC 8093(T)).</title>
        <authorList>
            <person name="Kappler U."/>
            <person name="Davenport K."/>
            <person name="Beatson S."/>
            <person name="Lucas S."/>
            <person name="Lapidus A."/>
            <person name="Copeland A."/>
            <person name="Berry K.W."/>
            <person name="Glavina Del Rio T."/>
            <person name="Hammon N."/>
            <person name="Dalin E."/>
            <person name="Tice H."/>
            <person name="Pitluck S."/>
            <person name="Richardson P."/>
            <person name="Bruce D."/>
            <person name="Goodwin L.A."/>
            <person name="Han C."/>
            <person name="Tapia R."/>
            <person name="Detter J.C."/>
            <person name="Chang Y.J."/>
            <person name="Jeffries C.D."/>
            <person name="Land M."/>
            <person name="Hauser L."/>
            <person name="Kyrpides N.C."/>
            <person name="Goker M."/>
            <person name="Ivanova N."/>
            <person name="Klenk H.P."/>
            <person name="Woyke T."/>
        </authorList>
    </citation>
    <scope>NUCLEOTIDE SEQUENCE [LARGE SCALE GENOMIC DNA]</scope>
    <source>
        <strain evidence="2">ATCC 8093 / DSM 506 / JCM 20403 / CCM 1077 / IAM 12100 / NBRC 12443 / NCIMB 10456</strain>
    </source>
</reference>
<evidence type="ECO:0000313" key="1">
    <source>
        <dbReference type="EMBL" id="ADH88115.1"/>
    </source>
</evidence>
<name>D7A5J1_ANCN5</name>
<sequence>MLRPPGMAAARAEYWLSVRRRKTGPKAGEVIISGQVQTDMAALLGAREGRAWLTLETGAIYEVELHPLTTTTAEFRVLPPFDGLLA</sequence>
<dbReference type="HOGENOM" id="CLU_2496407_0_0_5"/>
<dbReference type="AlphaFoldDB" id="D7A5J1"/>
<accession>D7A5J1</accession>
<dbReference type="EMBL" id="CP002026">
    <property type="protein sequence ID" value="ADH88115.1"/>
    <property type="molecule type" value="Genomic_DNA"/>
</dbReference>
<organism evidence="1 2">
    <name type="scientific">Ancylobacter novellus (strain ATCC 8093 / DSM 506 / JCM 20403 / CCM 1077 / IAM 12100 / NBRC 12443 / NCIMB 10456)</name>
    <name type="common">Starkeya novella</name>
    <dbReference type="NCBI Taxonomy" id="639283"/>
    <lineage>
        <taxon>Bacteria</taxon>
        <taxon>Pseudomonadati</taxon>
        <taxon>Pseudomonadota</taxon>
        <taxon>Alphaproteobacteria</taxon>
        <taxon>Hyphomicrobiales</taxon>
        <taxon>Xanthobacteraceae</taxon>
        <taxon>Ancylobacter</taxon>
    </lineage>
</organism>
<dbReference type="KEGG" id="sno:Snov_0787"/>
<dbReference type="Proteomes" id="UP000006633">
    <property type="component" value="Chromosome"/>
</dbReference>